<dbReference type="Pfam" id="PF13456">
    <property type="entry name" value="RVT_3"/>
    <property type="match status" value="1"/>
</dbReference>
<dbReference type="CDD" id="cd09279">
    <property type="entry name" value="RNase_HI_like"/>
    <property type="match status" value="1"/>
</dbReference>
<dbReference type="KEGG" id="ttk:TST_1746"/>
<dbReference type="STRING" id="1298851.TST_1746"/>
<feature type="region of interest" description="Disordered" evidence="1">
    <location>
        <begin position="134"/>
        <end position="156"/>
    </location>
</feature>
<gene>
    <name evidence="3" type="ORF">TST_1746</name>
</gene>
<organism evidence="3 4">
    <name type="scientific">Thermosulfidibacter takaii (strain DSM 17441 / JCM 13301 / NBRC 103674 / ABI70S6)</name>
    <dbReference type="NCBI Taxonomy" id="1298851"/>
    <lineage>
        <taxon>Bacteria</taxon>
        <taxon>Pseudomonadati</taxon>
        <taxon>Thermosulfidibacterota</taxon>
        <taxon>Thermosulfidibacteria</taxon>
        <taxon>Thermosulfidibacterales</taxon>
        <taxon>Thermosulfidibacteraceae</taxon>
    </lineage>
</organism>
<dbReference type="EC" id="5.4.2.-" evidence="3"/>
<proteinExistence type="predicted"/>
<sequence>MMKADLFFDGAAKGNPGPAGYGFVLKTEKRDIEGYGYLGQTTNNVAEYYGLIKGLERALQEGITELSIYADSQLVVRQIKGEYKVKAPHLKPLFNKACELLKKFERVNIFFVGREKNKDADRLANLAIKEGISGSGGRWLQMEPEESPGPEEQGAG</sequence>
<protein>
    <submittedName>
        <fullName evidence="3">Probable phosphoglycerate mutase</fullName>
        <ecNumber evidence="3">5.4.2.-</ecNumber>
    </submittedName>
</protein>
<dbReference type="InterPro" id="IPR036397">
    <property type="entry name" value="RNaseH_sf"/>
</dbReference>
<dbReference type="PANTHER" id="PTHR46387:SF2">
    <property type="entry name" value="RIBONUCLEASE HI"/>
    <property type="match status" value="1"/>
</dbReference>
<evidence type="ECO:0000259" key="2">
    <source>
        <dbReference type="PROSITE" id="PS50879"/>
    </source>
</evidence>
<accession>A0A0S3QW26</accession>
<dbReference type="PATRIC" id="fig|1298851.3.peg.1825"/>
<dbReference type="GO" id="GO:0003676">
    <property type="term" value="F:nucleic acid binding"/>
    <property type="evidence" value="ECO:0007669"/>
    <property type="project" value="InterPro"/>
</dbReference>
<dbReference type="InterPro" id="IPR012337">
    <property type="entry name" value="RNaseH-like_sf"/>
</dbReference>
<feature type="domain" description="RNase H type-1" evidence="2">
    <location>
        <begin position="1"/>
        <end position="133"/>
    </location>
</feature>
<evidence type="ECO:0000256" key="1">
    <source>
        <dbReference type="SAM" id="MobiDB-lite"/>
    </source>
</evidence>
<dbReference type="InterPro" id="IPR002156">
    <property type="entry name" value="RNaseH_domain"/>
</dbReference>
<reference evidence="4" key="1">
    <citation type="journal article" date="2018" name="Science">
        <title>A primordial and reversible TCA cycle in a facultatively chemolithoautotrophic thermophile.</title>
        <authorList>
            <person name="Nunoura T."/>
            <person name="Chikaraishi Y."/>
            <person name="Izaki R."/>
            <person name="Suwa T."/>
            <person name="Sato T."/>
            <person name="Harada T."/>
            <person name="Mori K."/>
            <person name="Kato Y."/>
            <person name="Miyazaki M."/>
            <person name="Shimamura S."/>
            <person name="Yanagawa K."/>
            <person name="Shuto A."/>
            <person name="Ohkouchi N."/>
            <person name="Fujita N."/>
            <person name="Takaki Y."/>
            <person name="Atomi H."/>
            <person name="Takai K."/>
        </authorList>
    </citation>
    <scope>NUCLEOTIDE SEQUENCE [LARGE SCALE GENOMIC DNA]</scope>
    <source>
        <strain evidence="4">DSM 17441 / JCM 13301 / NBRC 103674 / ABI70S6</strain>
    </source>
</reference>
<name>A0A0S3QW26_THET7</name>
<dbReference type="FunFam" id="3.30.420.10:FF:000076">
    <property type="entry name" value="RBR-type E3 ubiquitin transferase"/>
    <property type="match status" value="1"/>
</dbReference>
<dbReference type="Proteomes" id="UP000063234">
    <property type="component" value="Chromosome"/>
</dbReference>
<dbReference type="GO" id="GO:0016853">
    <property type="term" value="F:isomerase activity"/>
    <property type="evidence" value="ECO:0007669"/>
    <property type="project" value="UniProtKB-KW"/>
</dbReference>
<dbReference type="GO" id="GO:0004523">
    <property type="term" value="F:RNA-DNA hybrid ribonuclease activity"/>
    <property type="evidence" value="ECO:0007669"/>
    <property type="project" value="InterPro"/>
</dbReference>
<dbReference type="SUPFAM" id="SSF53098">
    <property type="entry name" value="Ribonuclease H-like"/>
    <property type="match status" value="1"/>
</dbReference>
<dbReference type="Gene3D" id="3.30.420.10">
    <property type="entry name" value="Ribonuclease H-like superfamily/Ribonuclease H"/>
    <property type="match status" value="1"/>
</dbReference>
<keyword evidence="4" id="KW-1185">Reference proteome</keyword>
<dbReference type="PANTHER" id="PTHR46387">
    <property type="entry name" value="POLYNUCLEOTIDYL TRANSFERASE, RIBONUCLEASE H-LIKE SUPERFAMILY PROTEIN"/>
    <property type="match status" value="1"/>
</dbReference>
<dbReference type="EMBL" id="AP013035">
    <property type="protein sequence ID" value="BAT72530.1"/>
    <property type="molecule type" value="Genomic_DNA"/>
</dbReference>
<dbReference type="PROSITE" id="PS50879">
    <property type="entry name" value="RNASE_H_1"/>
    <property type="match status" value="1"/>
</dbReference>
<keyword evidence="3" id="KW-0413">Isomerase</keyword>
<evidence type="ECO:0000313" key="4">
    <source>
        <dbReference type="Proteomes" id="UP000063234"/>
    </source>
</evidence>
<dbReference type="AlphaFoldDB" id="A0A0S3QW26"/>
<evidence type="ECO:0000313" key="3">
    <source>
        <dbReference type="EMBL" id="BAT72530.1"/>
    </source>
</evidence>